<comment type="similarity">
    <text evidence="1">Belongs to the LamB/PxpA family.</text>
</comment>
<dbReference type="InterPro" id="IPR011330">
    <property type="entry name" value="Glyco_hydro/deAcase_b/a-brl"/>
</dbReference>
<evidence type="ECO:0000313" key="2">
    <source>
        <dbReference type="EMBL" id="MBP0726989.1"/>
    </source>
</evidence>
<dbReference type="EC" id="3.5.2.9" evidence="1"/>
<dbReference type="PANTHER" id="PTHR30292:SF0">
    <property type="entry name" value="5-OXOPROLINASE SUBUNIT A"/>
    <property type="match status" value="1"/>
</dbReference>
<dbReference type="GO" id="GO:0017168">
    <property type="term" value="F:5-oxoprolinase (ATP-hydrolyzing) activity"/>
    <property type="evidence" value="ECO:0007669"/>
    <property type="project" value="UniProtKB-UniRule"/>
</dbReference>
<keyword evidence="1" id="KW-0547">Nucleotide-binding</keyword>
<dbReference type="GO" id="GO:0005524">
    <property type="term" value="F:ATP binding"/>
    <property type="evidence" value="ECO:0007669"/>
    <property type="project" value="UniProtKB-UniRule"/>
</dbReference>
<dbReference type="GO" id="GO:0005975">
    <property type="term" value="P:carbohydrate metabolic process"/>
    <property type="evidence" value="ECO:0007669"/>
    <property type="project" value="InterPro"/>
</dbReference>
<accession>A0A940NRK3</accession>
<gene>
    <name evidence="1" type="primary">pxpA</name>
    <name evidence="2" type="ORF">J5Y03_17665</name>
</gene>
<keyword evidence="1" id="KW-0378">Hydrolase</keyword>
<dbReference type="Gene3D" id="3.20.20.370">
    <property type="entry name" value="Glycoside hydrolase/deacetylase"/>
    <property type="match status" value="1"/>
</dbReference>
<dbReference type="CDD" id="cd10787">
    <property type="entry name" value="LamB_YcsF_like"/>
    <property type="match status" value="1"/>
</dbReference>
<evidence type="ECO:0000313" key="3">
    <source>
        <dbReference type="Proteomes" id="UP000682134"/>
    </source>
</evidence>
<evidence type="ECO:0000256" key="1">
    <source>
        <dbReference type="HAMAP-Rule" id="MF_00691"/>
    </source>
</evidence>
<reference evidence="2" key="1">
    <citation type="submission" date="2021-04" db="EMBL/GenBank/DDBJ databases">
        <title>Genome seq and assembly of Bacillus sp.</title>
        <authorList>
            <person name="Chhetri G."/>
        </authorList>
    </citation>
    <scope>NUCLEOTIDE SEQUENCE</scope>
    <source>
        <strain evidence="2">RG28</strain>
    </source>
</reference>
<dbReference type="PANTHER" id="PTHR30292">
    <property type="entry name" value="UNCHARACTERIZED PROTEIN YBGL-RELATED"/>
    <property type="match status" value="1"/>
</dbReference>
<comment type="catalytic activity">
    <reaction evidence="1">
        <text>5-oxo-L-proline + ATP + 2 H2O = L-glutamate + ADP + phosphate + H(+)</text>
        <dbReference type="Rhea" id="RHEA:10348"/>
        <dbReference type="ChEBI" id="CHEBI:15377"/>
        <dbReference type="ChEBI" id="CHEBI:15378"/>
        <dbReference type="ChEBI" id="CHEBI:29985"/>
        <dbReference type="ChEBI" id="CHEBI:30616"/>
        <dbReference type="ChEBI" id="CHEBI:43474"/>
        <dbReference type="ChEBI" id="CHEBI:58402"/>
        <dbReference type="ChEBI" id="CHEBI:456216"/>
        <dbReference type="EC" id="3.5.2.9"/>
    </reaction>
</comment>
<dbReference type="EMBL" id="JAGIYQ010000017">
    <property type="protein sequence ID" value="MBP0726989.1"/>
    <property type="molecule type" value="Genomic_DNA"/>
</dbReference>
<sequence>MRKIDLNCDCGEGYGIYQFGQDEKIIKYVSSVNIACGLHAGDPFVIAKTVLLAREQNVAVGAHPGFSDLMGFGRREITLTYDEIYNLIIYQIGVMQAFCKSQNIQLHHVKPHGALYNMAARDMNIARAIVRAIKDLDTQLIVYGLANSKLIDAADEVNLPFASEVFADRVYLNDGILMSRNLKGSVHENVDTMIEQALTLITEGKVSCDNGEKISLDADTICIHGDNANAYQFVKTLRDRLQELSINVCPVGSK</sequence>
<proteinExistence type="inferred from homology"/>
<keyword evidence="1" id="KW-0067">ATP-binding</keyword>
<dbReference type="HAMAP" id="MF_00691">
    <property type="entry name" value="PxpA"/>
    <property type="match status" value="1"/>
</dbReference>
<comment type="caution">
    <text evidence="2">The sequence shown here is derived from an EMBL/GenBank/DDBJ whole genome shotgun (WGS) entry which is preliminary data.</text>
</comment>
<dbReference type="InterPro" id="IPR005501">
    <property type="entry name" value="LamB/YcsF/PxpA-like"/>
</dbReference>
<dbReference type="Pfam" id="PF03746">
    <property type="entry name" value="LamB_YcsF"/>
    <property type="match status" value="1"/>
</dbReference>
<dbReference type="NCBIfam" id="NF003814">
    <property type="entry name" value="PRK05406.1-3"/>
    <property type="match status" value="1"/>
</dbReference>
<dbReference type="SUPFAM" id="SSF88713">
    <property type="entry name" value="Glycoside hydrolase/deacetylase"/>
    <property type="match status" value="1"/>
</dbReference>
<comment type="subunit">
    <text evidence="1">Forms a complex composed of PxpA, PxpB and PxpC.</text>
</comment>
<keyword evidence="3" id="KW-1185">Reference proteome</keyword>
<dbReference type="RefSeq" id="WP_209407330.1">
    <property type="nucleotide sequence ID" value="NZ_JAGIYQ010000017.1"/>
</dbReference>
<name>A0A940NRK3_9BACI</name>
<dbReference type="Proteomes" id="UP000682134">
    <property type="component" value="Unassembled WGS sequence"/>
</dbReference>
<dbReference type="AlphaFoldDB" id="A0A940NRK3"/>
<protein>
    <recommendedName>
        <fullName evidence="1">5-oxoprolinase subunit A</fullName>
        <shortName evidence="1">5-OPase subunit A</shortName>
        <ecNumber evidence="1">3.5.2.9</ecNumber>
    </recommendedName>
    <alternativeName>
        <fullName evidence="1">5-oxoprolinase (ATP-hydrolyzing) subunit A</fullName>
    </alternativeName>
</protein>
<dbReference type="NCBIfam" id="NF003816">
    <property type="entry name" value="PRK05406.1-5"/>
    <property type="match status" value="1"/>
</dbReference>
<comment type="function">
    <text evidence="1">Catalyzes the cleavage of 5-oxoproline to form L-glutamate coupled to the hydrolysis of ATP to ADP and inorganic phosphate.</text>
</comment>
<organism evidence="2 3">
    <name type="scientific">Gottfriedia endophytica</name>
    <dbReference type="NCBI Taxonomy" id="2820819"/>
    <lineage>
        <taxon>Bacteria</taxon>
        <taxon>Bacillati</taxon>
        <taxon>Bacillota</taxon>
        <taxon>Bacilli</taxon>
        <taxon>Bacillales</taxon>
        <taxon>Bacillaceae</taxon>
        <taxon>Gottfriedia</taxon>
    </lineage>
</organism>